<feature type="signal peptide" evidence="1">
    <location>
        <begin position="1"/>
        <end position="15"/>
    </location>
</feature>
<feature type="chain" id="PRO_5013175707" evidence="1">
    <location>
        <begin position="16"/>
        <end position="100"/>
    </location>
</feature>
<dbReference type="AlphaFoldDB" id="A0A0H5QPD5"/>
<organism evidence="2">
    <name type="scientific">Spongospora subterranea</name>
    <dbReference type="NCBI Taxonomy" id="70186"/>
    <lineage>
        <taxon>Eukaryota</taxon>
        <taxon>Sar</taxon>
        <taxon>Rhizaria</taxon>
        <taxon>Endomyxa</taxon>
        <taxon>Phytomyxea</taxon>
        <taxon>Plasmodiophorida</taxon>
        <taxon>Plasmodiophoridae</taxon>
        <taxon>Spongospora</taxon>
    </lineage>
</organism>
<protein>
    <submittedName>
        <fullName evidence="2">Uncharacterized protein</fullName>
    </submittedName>
</protein>
<evidence type="ECO:0000256" key="1">
    <source>
        <dbReference type="SAM" id="SignalP"/>
    </source>
</evidence>
<reference evidence="2" key="1">
    <citation type="submission" date="2015-04" db="EMBL/GenBank/DDBJ databases">
        <title>The genome sequence of the plant pathogenic Rhizarian Plasmodiophora brassicae reveals insights in its biotrophic life cycle and the origin of chitin synthesis.</title>
        <authorList>
            <person name="Schwelm A."/>
            <person name="Fogelqvist J."/>
            <person name="Knaust A."/>
            <person name="Julke S."/>
            <person name="Lilja T."/>
            <person name="Dhandapani V."/>
            <person name="Bonilla-Rosso G."/>
            <person name="Karlsson M."/>
            <person name="Shevchenko A."/>
            <person name="Choi S.R."/>
            <person name="Kim H.G."/>
            <person name="Park J.Y."/>
            <person name="Lim Y.P."/>
            <person name="Ludwig-Muller J."/>
            <person name="Dixelius C."/>
        </authorList>
    </citation>
    <scope>NUCLEOTIDE SEQUENCE</scope>
    <source>
        <tissue evidence="2">Potato root galls</tissue>
    </source>
</reference>
<evidence type="ECO:0000313" key="2">
    <source>
        <dbReference type="EMBL" id="CRZ03970.1"/>
    </source>
</evidence>
<keyword evidence="1" id="KW-0732">Signal</keyword>
<sequence>MACTMALLFAGFIWALLICWSRSNDGMLSGFSPMYRGVELSAFVNDQGEVLVVRTRRSAADIDLGGVETWVDLDQYRSLPYIEEIVFRALSHGPRLRIAI</sequence>
<feature type="non-terminal residue" evidence="2">
    <location>
        <position position="100"/>
    </location>
</feature>
<dbReference type="EMBL" id="HACM01003528">
    <property type="protein sequence ID" value="CRZ03970.1"/>
    <property type="molecule type" value="Transcribed_RNA"/>
</dbReference>
<accession>A0A0H5QPD5</accession>
<proteinExistence type="predicted"/>
<name>A0A0H5QPD5_9EUKA</name>